<dbReference type="SUPFAM" id="SSF102405">
    <property type="entry name" value="MCP/YpsA-like"/>
    <property type="match status" value="1"/>
</dbReference>
<accession>A0AAE3A0J0</accession>
<reference evidence="6 7" key="2">
    <citation type="submission" date="2018-06" db="EMBL/GenBank/DDBJ databases">
        <authorList>
            <consortium name="Pathogen Informatics"/>
            <person name="Doyle S."/>
        </authorList>
    </citation>
    <scope>NUCLEOTIDE SEQUENCE [LARGE SCALE GENOMIC DNA]</scope>
    <source>
        <strain evidence="6 7">EOE047</strain>
    </source>
</reference>
<feature type="domain" description="Smf/DprA SLOG" evidence="2">
    <location>
        <begin position="102"/>
        <end position="264"/>
    </location>
</feature>
<evidence type="ECO:0000313" key="6">
    <source>
        <dbReference type="EMBL" id="SRC31131.1"/>
    </source>
</evidence>
<dbReference type="Proteomes" id="UP000070985">
    <property type="component" value="Unassembled WGS sequence"/>
</dbReference>
<reference evidence="5" key="3">
    <citation type="submission" date="2019-04" db="EMBL/GenBank/DDBJ databases">
        <title>Whole-genome sequencing of local methicillin-resistant S. aureus strain Lr2.</title>
        <authorList>
            <person name="Ullah N."/>
            <person name="Ali A."/>
        </authorList>
    </citation>
    <scope>NUCLEOTIDE SEQUENCE [LARGE SCALE GENOMIC DNA]</scope>
    <source>
        <strain evidence="5">Lr2</strain>
    </source>
</reference>
<dbReference type="AlphaFoldDB" id="A0AAE3A0J0"/>
<dbReference type="Gene3D" id="3.40.50.450">
    <property type="match status" value="1"/>
</dbReference>
<dbReference type="PANTHER" id="PTHR43022:SF1">
    <property type="entry name" value="PROTEIN SMF"/>
    <property type="match status" value="1"/>
</dbReference>
<gene>
    <name evidence="3" type="primary">smf_2</name>
    <name evidence="5" type="ORF">E1948_09315</name>
    <name evidence="4" type="ORF">E1948_13190</name>
    <name evidence="3" type="ORF">ERS391062_02583</name>
    <name evidence="6" type="ORF">SAMEA1466929_02586</name>
</gene>
<evidence type="ECO:0000256" key="1">
    <source>
        <dbReference type="ARBA" id="ARBA00006525"/>
    </source>
</evidence>
<dbReference type="PANTHER" id="PTHR43022">
    <property type="entry name" value="PROTEIN SMF"/>
    <property type="match status" value="1"/>
</dbReference>
<dbReference type="InterPro" id="IPR003488">
    <property type="entry name" value="DprA"/>
</dbReference>
<evidence type="ECO:0000313" key="7">
    <source>
        <dbReference type="Proteomes" id="UP000249918"/>
    </source>
</evidence>
<protein>
    <submittedName>
        <fullName evidence="4">DNA processing protein DprA</fullName>
    </submittedName>
    <submittedName>
        <fullName evidence="3">SMF family protein</fullName>
    </submittedName>
</protein>
<organism evidence="4 8">
    <name type="scientific">Staphylococcus aureus</name>
    <dbReference type="NCBI Taxonomy" id="1280"/>
    <lineage>
        <taxon>Bacteria</taxon>
        <taxon>Bacillati</taxon>
        <taxon>Bacillota</taxon>
        <taxon>Bacilli</taxon>
        <taxon>Bacillales</taxon>
        <taxon>Staphylococcaceae</taxon>
        <taxon>Staphylococcus</taxon>
    </lineage>
</organism>
<dbReference type="EMBL" id="JAIGOF010000025">
    <property type="protein sequence ID" value="MBX8595517.1"/>
    <property type="molecule type" value="Genomic_DNA"/>
</dbReference>
<dbReference type="EMBL" id="FJNR01000023">
    <property type="protein sequence ID" value="CZQ70710.1"/>
    <property type="molecule type" value="Genomic_DNA"/>
</dbReference>
<reference evidence="3" key="1">
    <citation type="submission" date="2016-02" db="EMBL/GenBank/DDBJ databases">
        <authorList>
            <consortium name="Pathogen Informatics"/>
        </authorList>
    </citation>
    <scope>NUCLEOTIDE SEQUENCE</scope>
    <source>
        <strain evidence="3">1943STDY5698364</strain>
    </source>
</reference>
<dbReference type="GO" id="GO:0009294">
    <property type="term" value="P:DNA-mediated transformation"/>
    <property type="evidence" value="ECO:0007669"/>
    <property type="project" value="InterPro"/>
</dbReference>
<dbReference type="EMBL" id="UDJK01000017">
    <property type="protein sequence ID" value="SRC31131.1"/>
    <property type="molecule type" value="Genomic_DNA"/>
</dbReference>
<dbReference type="RefSeq" id="WP_000230031.1">
    <property type="nucleotide sequence ID" value="NZ_AP025176.1"/>
</dbReference>
<dbReference type="EMBL" id="CP038850">
    <property type="protein sequence ID" value="QCT57607.1"/>
    <property type="molecule type" value="Genomic_DNA"/>
</dbReference>
<reference evidence="4" key="4">
    <citation type="submission" date="2021-08" db="EMBL/GenBank/DDBJ databases">
        <title>Whole-genome sequencing of local methicillin-resistant S. aureus strain Lr2.</title>
        <authorList>
            <person name="Ali A."/>
            <person name="Ullah N."/>
        </authorList>
    </citation>
    <scope>NUCLEOTIDE SEQUENCE</scope>
    <source>
        <strain evidence="4">Lr2</strain>
    </source>
</reference>
<dbReference type="Proteomes" id="UP000309390">
    <property type="component" value="Unassembled WGS sequence"/>
</dbReference>
<dbReference type="InterPro" id="IPR057666">
    <property type="entry name" value="DrpA_SLOG"/>
</dbReference>
<evidence type="ECO:0000259" key="2">
    <source>
        <dbReference type="Pfam" id="PF02481"/>
    </source>
</evidence>
<sequence length="284" mass="32804">MVENIRTELFFLKQFGFNNTLLQEIFIKGLDPIKTIFSNEYLIRANIGRKFTDKDVLLANDYYKYREFKYYLFNKDEFFRDSKSKIYFKFDETNITKLLPEKIMPLFMYTKGNNSLLDIKKQRVAIIGTRHPSNRAIKITKKITQKFLEDNYVIVSGLAEGIDTISHKTAIKYNGNTIAILPTNFKNIYPKENIELAKEILDKGLLLTSIGPNENTYKSSFLDRNKYIANISDIVVVTETNLKSGTMNTIRSASIAGKKILFVNQGDNLINNKIYEFGGEMIDD</sequence>
<dbReference type="Proteomes" id="UP000249918">
    <property type="component" value="Unassembled WGS sequence"/>
</dbReference>
<comment type="similarity">
    <text evidence="1">Belongs to the DprA/Smf family.</text>
</comment>
<name>A0AAE3A0J0_STAAU</name>
<proteinExistence type="inferred from homology"/>
<evidence type="ECO:0000313" key="8">
    <source>
        <dbReference type="Proteomes" id="UP000309390"/>
    </source>
</evidence>
<dbReference type="Pfam" id="PF02481">
    <property type="entry name" value="DNA_processg_A"/>
    <property type="match status" value="1"/>
</dbReference>
<evidence type="ECO:0000313" key="4">
    <source>
        <dbReference type="EMBL" id="MBX8595517.1"/>
    </source>
</evidence>
<evidence type="ECO:0000313" key="3">
    <source>
        <dbReference type="EMBL" id="CZQ70710.1"/>
    </source>
</evidence>
<evidence type="ECO:0000313" key="5">
    <source>
        <dbReference type="EMBL" id="QCT57607.1"/>
    </source>
</evidence>